<evidence type="ECO:0000313" key="10">
    <source>
        <dbReference type="EMBL" id="CAB5025009.1"/>
    </source>
</evidence>
<reference evidence="5" key="1">
    <citation type="submission" date="2020-05" db="EMBL/GenBank/DDBJ databases">
        <authorList>
            <person name="Chiriac C."/>
            <person name="Salcher M."/>
            <person name="Ghai R."/>
            <person name="Kavagutti S V."/>
        </authorList>
    </citation>
    <scope>NUCLEOTIDE SEQUENCE</scope>
</reference>
<evidence type="ECO:0000256" key="1">
    <source>
        <dbReference type="SAM" id="Phobius"/>
    </source>
</evidence>
<keyword evidence="1" id="KW-1133">Transmembrane helix</keyword>
<evidence type="ECO:0000313" key="9">
    <source>
        <dbReference type="EMBL" id="CAB4992736.1"/>
    </source>
</evidence>
<evidence type="ECO:0000313" key="6">
    <source>
        <dbReference type="EMBL" id="CAB4794442.1"/>
    </source>
</evidence>
<proteinExistence type="predicted"/>
<sequence>MREKLILLPFPLMSTDHAKQARKRSIVTTLLYIEGAIVLALGLWVAVMGFTHEDREIPPLMGVIGFAFIGGLGLIACGRAFAQKKSWGRAPAVLANLIVLGVVKYQFEGGFLIGAIPLFLLALPVLYFAVTIIPKDRK</sequence>
<feature type="transmembrane region" description="Helical" evidence="1">
    <location>
        <begin position="57"/>
        <end position="75"/>
    </location>
</feature>
<organism evidence="5">
    <name type="scientific">freshwater metagenome</name>
    <dbReference type="NCBI Taxonomy" id="449393"/>
    <lineage>
        <taxon>unclassified sequences</taxon>
        <taxon>metagenomes</taxon>
        <taxon>ecological metagenomes</taxon>
    </lineage>
</organism>
<dbReference type="EMBL" id="CAFBQY010000012">
    <property type="protein sequence ID" value="CAB5074871.1"/>
    <property type="molecule type" value="Genomic_DNA"/>
</dbReference>
<dbReference type="EMBL" id="CAFBPO010000013">
    <property type="protein sequence ID" value="CAB5025009.1"/>
    <property type="molecule type" value="Genomic_DNA"/>
</dbReference>
<dbReference type="EMBL" id="CAEZXC010000013">
    <property type="protein sequence ID" value="CAB4669835.1"/>
    <property type="molecule type" value="Genomic_DNA"/>
</dbReference>
<dbReference type="AlphaFoldDB" id="A0A6J6UP83"/>
<keyword evidence="1" id="KW-0472">Membrane</keyword>
<gene>
    <name evidence="2" type="ORF">UFOPK1824_00848</name>
    <name evidence="3" type="ORF">UFOPK2340_00356</name>
    <name evidence="4" type="ORF">UFOPK2772_00509</name>
    <name evidence="5" type="ORF">UFOPK2850_01133</name>
    <name evidence="6" type="ORF">UFOPK3027_00179</name>
    <name evidence="7" type="ORF">UFOPK3256_01064</name>
    <name evidence="8" type="ORF">UFOPK3827_01141</name>
    <name evidence="9" type="ORF">UFOPK3982_01270</name>
    <name evidence="10" type="ORF">UFOPK4120_01098</name>
    <name evidence="11" type="ORF">UFOPK4404_01119</name>
</gene>
<name>A0A6J6UP83_9ZZZZ</name>
<keyword evidence="1" id="KW-0812">Transmembrane</keyword>
<evidence type="ECO:0000313" key="4">
    <source>
        <dbReference type="EMBL" id="CAB4733935.1"/>
    </source>
</evidence>
<dbReference type="EMBL" id="CAFAAN010000002">
    <property type="protein sequence ID" value="CAB4794442.1"/>
    <property type="molecule type" value="Genomic_DNA"/>
</dbReference>
<evidence type="ECO:0000313" key="8">
    <source>
        <dbReference type="EMBL" id="CAB4959630.1"/>
    </source>
</evidence>
<dbReference type="EMBL" id="CAEZYT010000020">
    <property type="protein sequence ID" value="CAB4733935.1"/>
    <property type="molecule type" value="Genomic_DNA"/>
</dbReference>
<accession>A0A6J6UP83</accession>
<evidence type="ECO:0000313" key="2">
    <source>
        <dbReference type="EMBL" id="CAB4602858.1"/>
    </source>
</evidence>
<feature type="transmembrane region" description="Helical" evidence="1">
    <location>
        <begin position="111"/>
        <end position="133"/>
    </location>
</feature>
<evidence type="ECO:0000313" key="7">
    <source>
        <dbReference type="EMBL" id="CAB4843432.1"/>
    </source>
</evidence>
<dbReference type="EMBL" id="CAFAZW010000016">
    <property type="protein sequence ID" value="CAB4843432.1"/>
    <property type="molecule type" value="Genomic_DNA"/>
</dbReference>
<evidence type="ECO:0000313" key="3">
    <source>
        <dbReference type="EMBL" id="CAB4669835.1"/>
    </source>
</evidence>
<dbReference type="EMBL" id="CAFBOO010000013">
    <property type="protein sequence ID" value="CAB4992736.1"/>
    <property type="molecule type" value="Genomic_DNA"/>
</dbReference>
<dbReference type="EMBL" id="CAEZUM010000054">
    <property type="protein sequence ID" value="CAB4602858.1"/>
    <property type="molecule type" value="Genomic_DNA"/>
</dbReference>
<evidence type="ECO:0000313" key="11">
    <source>
        <dbReference type="EMBL" id="CAB5074871.1"/>
    </source>
</evidence>
<dbReference type="EMBL" id="CAEZZH010000015">
    <property type="protein sequence ID" value="CAB4761064.1"/>
    <property type="molecule type" value="Genomic_DNA"/>
</dbReference>
<feature type="transmembrane region" description="Helical" evidence="1">
    <location>
        <begin position="29"/>
        <end position="51"/>
    </location>
</feature>
<evidence type="ECO:0000313" key="5">
    <source>
        <dbReference type="EMBL" id="CAB4761064.1"/>
    </source>
</evidence>
<dbReference type="EMBL" id="CAFBNM010000012">
    <property type="protein sequence ID" value="CAB4959630.1"/>
    <property type="molecule type" value="Genomic_DNA"/>
</dbReference>
<protein>
    <submittedName>
        <fullName evidence="5">Unannotated protein</fullName>
    </submittedName>
</protein>